<dbReference type="CDD" id="cd00201">
    <property type="entry name" value="WW"/>
    <property type="match status" value="1"/>
</dbReference>
<organism evidence="3">
    <name type="scientific">Heterosigma akashiwo</name>
    <name type="common">Chromophytic alga</name>
    <name type="synonym">Heterosigma carterae</name>
    <dbReference type="NCBI Taxonomy" id="2829"/>
    <lineage>
        <taxon>Eukaryota</taxon>
        <taxon>Sar</taxon>
        <taxon>Stramenopiles</taxon>
        <taxon>Ochrophyta</taxon>
        <taxon>Raphidophyceae</taxon>
        <taxon>Chattonellales</taxon>
        <taxon>Chattonellaceae</taxon>
        <taxon>Heterosigma</taxon>
    </lineage>
</organism>
<dbReference type="SMART" id="SM00456">
    <property type="entry name" value="WW"/>
    <property type="match status" value="1"/>
</dbReference>
<dbReference type="Pfam" id="PF00397">
    <property type="entry name" value="WW"/>
    <property type="match status" value="1"/>
</dbReference>
<dbReference type="InterPro" id="IPR036020">
    <property type="entry name" value="WW_dom_sf"/>
</dbReference>
<dbReference type="PROSITE" id="PS01159">
    <property type="entry name" value="WW_DOMAIN_1"/>
    <property type="match status" value="1"/>
</dbReference>
<accession>A0A7S3Y2Q8</accession>
<protein>
    <recommendedName>
        <fullName evidence="2">WW domain-containing protein</fullName>
    </recommendedName>
</protein>
<gene>
    <name evidence="3" type="ORF">HAKA00212_LOCUS18105</name>
</gene>
<dbReference type="AlphaFoldDB" id="A0A7S3Y2Q8"/>
<dbReference type="EMBL" id="HBIU01039740">
    <property type="protein sequence ID" value="CAE0639290.1"/>
    <property type="molecule type" value="Transcribed_RNA"/>
</dbReference>
<feature type="region of interest" description="Disordered" evidence="1">
    <location>
        <begin position="96"/>
        <end position="119"/>
    </location>
</feature>
<dbReference type="SUPFAM" id="SSF51045">
    <property type="entry name" value="WW domain"/>
    <property type="match status" value="1"/>
</dbReference>
<dbReference type="Gene3D" id="2.20.70.10">
    <property type="match status" value="1"/>
</dbReference>
<sequence length="119" mass="13464">MSNFTAVSSGIKLMGSIKKKPLWKEYWDEETKSYYYYNTKTKKSQWDKPEELLTKAEKAAIAAAEQRQLAFFADMEARVFARLGLERGSGTAEMARTRAPFGAGGRRGRRFPSSSLLLV</sequence>
<evidence type="ECO:0000259" key="2">
    <source>
        <dbReference type="PROSITE" id="PS50020"/>
    </source>
</evidence>
<evidence type="ECO:0000313" key="3">
    <source>
        <dbReference type="EMBL" id="CAE0639290.1"/>
    </source>
</evidence>
<dbReference type="InterPro" id="IPR001202">
    <property type="entry name" value="WW_dom"/>
</dbReference>
<evidence type="ECO:0000256" key="1">
    <source>
        <dbReference type="SAM" id="MobiDB-lite"/>
    </source>
</evidence>
<proteinExistence type="predicted"/>
<reference evidence="3" key="1">
    <citation type="submission" date="2021-01" db="EMBL/GenBank/DDBJ databases">
        <authorList>
            <person name="Corre E."/>
            <person name="Pelletier E."/>
            <person name="Niang G."/>
            <person name="Scheremetjew M."/>
            <person name="Finn R."/>
            <person name="Kale V."/>
            <person name="Holt S."/>
            <person name="Cochrane G."/>
            <person name="Meng A."/>
            <person name="Brown T."/>
            <person name="Cohen L."/>
        </authorList>
    </citation>
    <scope>NUCLEOTIDE SEQUENCE</scope>
    <source>
        <strain evidence="3">CCMP3107</strain>
    </source>
</reference>
<dbReference type="PROSITE" id="PS50020">
    <property type="entry name" value="WW_DOMAIN_2"/>
    <property type="match status" value="1"/>
</dbReference>
<feature type="domain" description="WW" evidence="2">
    <location>
        <begin position="23"/>
        <end position="51"/>
    </location>
</feature>
<name>A0A7S3Y2Q8_HETAK</name>